<gene>
    <name evidence="1" type="ORF">SI7747_02002733</name>
</gene>
<dbReference type="EMBL" id="CACRZD030000002">
    <property type="protein sequence ID" value="CAA6656193.1"/>
    <property type="molecule type" value="Genomic_DNA"/>
</dbReference>
<dbReference type="AlphaFoldDB" id="A0A7I8IGJ4"/>
<proteinExistence type="predicted"/>
<keyword evidence="2" id="KW-1185">Reference proteome</keyword>
<protein>
    <submittedName>
        <fullName evidence="1">Uncharacterized protein</fullName>
    </submittedName>
</protein>
<reference evidence="1 2" key="1">
    <citation type="submission" date="2019-12" db="EMBL/GenBank/DDBJ databases">
        <authorList>
            <person name="Scholz U."/>
            <person name="Mascher M."/>
            <person name="Fiebig A."/>
        </authorList>
    </citation>
    <scope>NUCLEOTIDE SEQUENCE</scope>
</reference>
<sequence>MDCTYNSNDKKTLKKWFFMIKEG</sequence>
<organism evidence="1">
    <name type="scientific">Spirodela intermedia</name>
    <name type="common">Intermediate duckweed</name>
    <dbReference type="NCBI Taxonomy" id="51605"/>
    <lineage>
        <taxon>Eukaryota</taxon>
        <taxon>Viridiplantae</taxon>
        <taxon>Streptophyta</taxon>
        <taxon>Embryophyta</taxon>
        <taxon>Tracheophyta</taxon>
        <taxon>Spermatophyta</taxon>
        <taxon>Magnoliopsida</taxon>
        <taxon>Liliopsida</taxon>
        <taxon>Araceae</taxon>
        <taxon>Lemnoideae</taxon>
        <taxon>Spirodela</taxon>
    </lineage>
</organism>
<dbReference type="EMBL" id="LR743589">
    <property type="protein sequence ID" value="CAA2616514.1"/>
    <property type="molecule type" value="Genomic_DNA"/>
</dbReference>
<evidence type="ECO:0000313" key="1">
    <source>
        <dbReference type="EMBL" id="CAA2616514.1"/>
    </source>
</evidence>
<name>A0A7I8IGJ4_SPIIN</name>
<accession>A0A7I8IGJ4</accession>
<evidence type="ECO:0000313" key="2">
    <source>
        <dbReference type="Proteomes" id="UP001189122"/>
    </source>
</evidence>
<dbReference type="Proteomes" id="UP001189122">
    <property type="component" value="Unassembled WGS sequence"/>
</dbReference>